<accession>A0ABR2HKQ7</accession>
<feature type="compositionally biased region" description="Polar residues" evidence="1">
    <location>
        <begin position="48"/>
        <end position="69"/>
    </location>
</feature>
<feature type="region of interest" description="Disordered" evidence="1">
    <location>
        <begin position="48"/>
        <end position="72"/>
    </location>
</feature>
<sequence>MANLGDQYWDDLYNWIEKHPATGVVWINREAYRVGSLSIHLHDISQPAVSESENIPPSGNRPSTSQKQPTILRPGFRPLKSAELANLLKEPDPDSSLRPKPRAVVGDWLPQPIDDILRNLEMAIGYLRGCAPVSDSIANTNRPGYFMSDNNFNFGFSVPINLALDHELRGDCIMRGLQSPALNSQGIPVQQWRARSYIFMRGTADMGAVIQSLHESITPNSIDVCEMQALIILLDRQTAFRSDKQKLRAWLISINRRRGFRILEAWYDQNDKYAFHFSILQRRPWVGGNKAGWRNKLIDGSTDEWKWLLSWALAQRT</sequence>
<comment type="caution">
    <text evidence="2">The sequence shown here is derived from an EMBL/GenBank/DDBJ whole genome shotgun (WGS) entry which is preliminary data.</text>
</comment>
<dbReference type="EMBL" id="JAPCWZ010000010">
    <property type="protein sequence ID" value="KAK8848726.1"/>
    <property type="molecule type" value="Genomic_DNA"/>
</dbReference>
<reference evidence="2 3" key="1">
    <citation type="journal article" date="2024" name="IMA Fungus">
        <title>Apiospora arundinis, a panoply of carbohydrate-active enzymes and secondary metabolites.</title>
        <authorList>
            <person name="Sorensen T."/>
            <person name="Petersen C."/>
            <person name="Muurmann A.T."/>
            <person name="Christiansen J.V."/>
            <person name="Brundto M.L."/>
            <person name="Overgaard C.K."/>
            <person name="Boysen A.T."/>
            <person name="Wollenberg R.D."/>
            <person name="Larsen T.O."/>
            <person name="Sorensen J.L."/>
            <person name="Nielsen K.L."/>
            <person name="Sondergaard T.E."/>
        </authorList>
    </citation>
    <scope>NUCLEOTIDE SEQUENCE [LARGE SCALE GENOMIC DNA]</scope>
    <source>
        <strain evidence="2 3">AAU 773</strain>
    </source>
</reference>
<gene>
    <name evidence="2" type="ORF">PGQ11_015206</name>
</gene>
<evidence type="ECO:0000256" key="1">
    <source>
        <dbReference type="SAM" id="MobiDB-lite"/>
    </source>
</evidence>
<proteinExistence type="predicted"/>
<keyword evidence="3" id="KW-1185">Reference proteome</keyword>
<name>A0ABR2HKQ7_9PEZI</name>
<evidence type="ECO:0000313" key="2">
    <source>
        <dbReference type="EMBL" id="KAK8848726.1"/>
    </source>
</evidence>
<evidence type="ECO:0000313" key="3">
    <source>
        <dbReference type="Proteomes" id="UP001390339"/>
    </source>
</evidence>
<organism evidence="2 3">
    <name type="scientific">Apiospora arundinis</name>
    <dbReference type="NCBI Taxonomy" id="335852"/>
    <lineage>
        <taxon>Eukaryota</taxon>
        <taxon>Fungi</taxon>
        <taxon>Dikarya</taxon>
        <taxon>Ascomycota</taxon>
        <taxon>Pezizomycotina</taxon>
        <taxon>Sordariomycetes</taxon>
        <taxon>Xylariomycetidae</taxon>
        <taxon>Amphisphaeriales</taxon>
        <taxon>Apiosporaceae</taxon>
        <taxon>Apiospora</taxon>
    </lineage>
</organism>
<protein>
    <submittedName>
        <fullName evidence="2">Uncharacterized protein</fullName>
    </submittedName>
</protein>
<dbReference type="Proteomes" id="UP001390339">
    <property type="component" value="Unassembled WGS sequence"/>
</dbReference>